<evidence type="ECO:0000313" key="2">
    <source>
        <dbReference type="EMBL" id="OLP96314.1"/>
    </source>
</evidence>
<evidence type="ECO:0000256" key="1">
    <source>
        <dbReference type="SAM" id="Coils"/>
    </source>
</evidence>
<organism evidence="2 3">
    <name type="scientific">Symbiodinium microadriaticum</name>
    <name type="common">Dinoflagellate</name>
    <name type="synonym">Zooxanthella microadriatica</name>
    <dbReference type="NCBI Taxonomy" id="2951"/>
    <lineage>
        <taxon>Eukaryota</taxon>
        <taxon>Sar</taxon>
        <taxon>Alveolata</taxon>
        <taxon>Dinophyceae</taxon>
        <taxon>Suessiales</taxon>
        <taxon>Symbiodiniaceae</taxon>
        <taxon>Symbiodinium</taxon>
    </lineage>
</organism>
<keyword evidence="3" id="KW-1185">Reference proteome</keyword>
<evidence type="ECO:0000313" key="3">
    <source>
        <dbReference type="Proteomes" id="UP000186817"/>
    </source>
</evidence>
<dbReference type="Proteomes" id="UP000186817">
    <property type="component" value="Unassembled WGS sequence"/>
</dbReference>
<protein>
    <submittedName>
        <fullName evidence="2">Uncharacterized protein</fullName>
    </submittedName>
</protein>
<dbReference type="AlphaFoldDB" id="A0A1Q9DMA2"/>
<feature type="coiled-coil region" evidence="1">
    <location>
        <begin position="313"/>
        <end position="340"/>
    </location>
</feature>
<name>A0A1Q9DMA2_SYMMI</name>
<comment type="caution">
    <text evidence="2">The sequence shown here is derived from an EMBL/GenBank/DDBJ whole genome shotgun (WGS) entry which is preliminary data.</text>
</comment>
<feature type="coiled-coil region" evidence="1">
    <location>
        <begin position="479"/>
        <end position="531"/>
    </location>
</feature>
<proteinExistence type="predicted"/>
<reference evidence="2 3" key="1">
    <citation type="submission" date="2016-02" db="EMBL/GenBank/DDBJ databases">
        <title>Genome analysis of coral dinoflagellate symbionts highlights evolutionary adaptations to a symbiotic lifestyle.</title>
        <authorList>
            <person name="Aranda M."/>
            <person name="Li Y."/>
            <person name="Liew Y.J."/>
            <person name="Baumgarten S."/>
            <person name="Simakov O."/>
            <person name="Wilson M."/>
            <person name="Piel J."/>
            <person name="Ashoor H."/>
            <person name="Bougouffa S."/>
            <person name="Bajic V.B."/>
            <person name="Ryu T."/>
            <person name="Ravasi T."/>
            <person name="Bayer T."/>
            <person name="Micklem G."/>
            <person name="Kim H."/>
            <person name="Bhak J."/>
            <person name="Lajeunesse T.C."/>
            <person name="Voolstra C.R."/>
        </authorList>
    </citation>
    <scope>NUCLEOTIDE SEQUENCE [LARGE SCALE GENOMIC DNA]</scope>
    <source>
        <strain evidence="2 3">CCMP2467</strain>
    </source>
</reference>
<gene>
    <name evidence="2" type="ORF">AK812_SmicGene21478</name>
</gene>
<dbReference type="EMBL" id="LSRX01000472">
    <property type="protein sequence ID" value="OLP96314.1"/>
    <property type="molecule type" value="Genomic_DNA"/>
</dbReference>
<accession>A0A1Q9DMA2</accession>
<keyword evidence="1" id="KW-0175">Coiled coil</keyword>
<dbReference type="OrthoDB" id="406678at2759"/>
<sequence>MTVERPRDVMQWFESVPRLLTEQEWEVRERAGLSGISDLRALDANMYTVLSIHSCKRGPPLVALASGSVRKACAVIRPDGCSHPSHRFSWTRMSFGEEDMFRLAKFIKQFALNLGLSLDPYNSLDGRSLVHYQCVVGRDEWERLGEHIVEAFLAQKRAYRRANGGASAPCLTEDGEPGEPRFAPDERRVELAKHILVQLHSGSGPCPLSFCQSLHLYNMTVKFTILLQTEGRTEVMVVTVKLLVHGRKRPDDIEAENEELKEHVLHLEERLKQVKLEAHRLQLQVQDDVRVQSSYKDALVHAQQQVETAQMETDIQRRRAADLKEMLEQMELELSLVKLDTSPKPAKESVATPETAECARSSCCAAWDGPRVGRLSDSEDEADHLAVQLARGANPGSPVSKEAVVRAVSLIRQNLLMQRKLSGLLEWRSEVTVSKLQMEIDQEADLVQQLRARESRTGGVAPRTFGQMTNFGAEFKRQEHFSQAELEDLHLQCAELERQLQKDADSARAEQARLRAELRAQSEEVHLHEDESASHINEVQVLDMLQAIKAQAAQT</sequence>
<feature type="coiled-coil region" evidence="1">
    <location>
        <begin position="257"/>
        <end position="284"/>
    </location>
</feature>